<feature type="region of interest" description="Disordered" evidence="1">
    <location>
        <begin position="1"/>
        <end position="43"/>
    </location>
</feature>
<sequence>MCRDVGHKESKKSIDRQEEESIGKKDTNLVKRVPGDMPEESESDLAEQYTHTETNTTTFDLLLPTKLYRLFPCFHLFLILIHSLFLILAFCQHKSFPIP</sequence>
<keyword evidence="2" id="KW-0812">Transmembrane</keyword>
<keyword evidence="2" id="KW-0472">Membrane</keyword>
<evidence type="ECO:0000313" key="4">
    <source>
        <dbReference type="Proteomes" id="UP001196413"/>
    </source>
</evidence>
<dbReference type="Proteomes" id="UP001196413">
    <property type="component" value="Unassembled WGS sequence"/>
</dbReference>
<evidence type="ECO:0000313" key="3">
    <source>
        <dbReference type="EMBL" id="KAJ1363406.1"/>
    </source>
</evidence>
<evidence type="ECO:0000256" key="1">
    <source>
        <dbReference type="SAM" id="MobiDB-lite"/>
    </source>
</evidence>
<protein>
    <submittedName>
        <fullName evidence="3">Uncharacterized protein</fullName>
    </submittedName>
</protein>
<name>A0AAD5N8V8_PARTN</name>
<dbReference type="EMBL" id="JAHQIW010004693">
    <property type="protein sequence ID" value="KAJ1363406.1"/>
    <property type="molecule type" value="Genomic_DNA"/>
</dbReference>
<keyword evidence="4" id="KW-1185">Reference proteome</keyword>
<evidence type="ECO:0000256" key="2">
    <source>
        <dbReference type="SAM" id="Phobius"/>
    </source>
</evidence>
<organism evidence="3 4">
    <name type="scientific">Parelaphostrongylus tenuis</name>
    <name type="common">Meningeal worm</name>
    <dbReference type="NCBI Taxonomy" id="148309"/>
    <lineage>
        <taxon>Eukaryota</taxon>
        <taxon>Metazoa</taxon>
        <taxon>Ecdysozoa</taxon>
        <taxon>Nematoda</taxon>
        <taxon>Chromadorea</taxon>
        <taxon>Rhabditida</taxon>
        <taxon>Rhabditina</taxon>
        <taxon>Rhabditomorpha</taxon>
        <taxon>Strongyloidea</taxon>
        <taxon>Metastrongylidae</taxon>
        <taxon>Parelaphostrongylus</taxon>
    </lineage>
</organism>
<keyword evidence="2" id="KW-1133">Transmembrane helix</keyword>
<accession>A0AAD5N8V8</accession>
<proteinExistence type="predicted"/>
<dbReference type="AlphaFoldDB" id="A0AAD5N8V8"/>
<feature type="compositionally biased region" description="Basic and acidic residues" evidence="1">
    <location>
        <begin position="1"/>
        <end position="29"/>
    </location>
</feature>
<feature type="transmembrane region" description="Helical" evidence="2">
    <location>
        <begin position="67"/>
        <end position="91"/>
    </location>
</feature>
<reference evidence="3" key="1">
    <citation type="submission" date="2021-06" db="EMBL/GenBank/DDBJ databases">
        <title>Parelaphostrongylus tenuis whole genome reference sequence.</title>
        <authorList>
            <person name="Garwood T.J."/>
            <person name="Larsen P.A."/>
            <person name="Fountain-Jones N.M."/>
            <person name="Garbe J.R."/>
            <person name="Macchietto M.G."/>
            <person name="Kania S.A."/>
            <person name="Gerhold R.W."/>
            <person name="Richards J.E."/>
            <person name="Wolf T.M."/>
        </authorList>
    </citation>
    <scope>NUCLEOTIDE SEQUENCE</scope>
    <source>
        <strain evidence="3">MNPRO001-30</strain>
        <tissue evidence="3">Meninges</tissue>
    </source>
</reference>
<gene>
    <name evidence="3" type="ORF">KIN20_023266</name>
</gene>
<comment type="caution">
    <text evidence="3">The sequence shown here is derived from an EMBL/GenBank/DDBJ whole genome shotgun (WGS) entry which is preliminary data.</text>
</comment>